<accession>A0A0P8WW14</accession>
<evidence type="ECO:0000256" key="2">
    <source>
        <dbReference type="ARBA" id="ARBA00022741"/>
    </source>
</evidence>
<keyword evidence="1" id="KW-0813">Transport</keyword>
<dbReference type="InterPro" id="IPR027417">
    <property type="entry name" value="P-loop_NTPase"/>
</dbReference>
<dbReference type="STRING" id="36849.OXPF_42210"/>
<name>A0A0P8WW14_9CLOT</name>
<dbReference type="CDD" id="cd03214">
    <property type="entry name" value="ABC_Iron-Siderophores_B12_Hemin"/>
    <property type="match status" value="1"/>
</dbReference>
<keyword evidence="3 6" id="KW-0067">ATP-binding</keyword>
<evidence type="ECO:0000256" key="1">
    <source>
        <dbReference type="ARBA" id="ARBA00022448"/>
    </source>
</evidence>
<keyword evidence="4" id="KW-1278">Translocase</keyword>
<dbReference type="OrthoDB" id="9799337at2"/>
<dbReference type="Proteomes" id="UP000050326">
    <property type="component" value="Unassembled WGS sequence"/>
</dbReference>
<proteinExistence type="predicted"/>
<protein>
    <submittedName>
        <fullName evidence="6">Hemin import ATP-binding protein HmuV</fullName>
        <ecNumber evidence="6">3.6.3.-</ecNumber>
    </submittedName>
</protein>
<dbReference type="EC" id="3.6.3.-" evidence="6"/>
<dbReference type="EMBL" id="LKET01000068">
    <property type="protein sequence ID" value="KPU42436.1"/>
    <property type="molecule type" value="Genomic_DNA"/>
</dbReference>
<dbReference type="RefSeq" id="WP_054877144.1">
    <property type="nucleotide sequence ID" value="NZ_LKET01000068.1"/>
</dbReference>
<dbReference type="PATRIC" id="fig|36849.3.peg.4459"/>
<sequence>MLKVSDLTVRYGELTVTDKVSFSLKAGQWLMLVGPNGAGKSTVVSSISGGTSYSGNISVLGRNAKSYRPNELAKLVGVLSQSHSVGYGYTVEEIVRLGRYAHSPGLFAGKSQADDDAVAEAISRTGLEPFLKQSVLTLSGGELQRTFLAQLFAQNPKILILDEPTNHLDLQYQKEVFELIRDWLKEPERAVISVVHDLSLAKAYGTQALLLHRGKTVSQGPISEVFSRENLHSAYSLDVYAWFKDMYGQWQ</sequence>
<keyword evidence="7" id="KW-1185">Reference proteome</keyword>
<evidence type="ECO:0000256" key="4">
    <source>
        <dbReference type="ARBA" id="ARBA00022967"/>
    </source>
</evidence>
<dbReference type="GO" id="GO:0016887">
    <property type="term" value="F:ATP hydrolysis activity"/>
    <property type="evidence" value="ECO:0007669"/>
    <property type="project" value="InterPro"/>
</dbReference>
<dbReference type="SMART" id="SM00382">
    <property type="entry name" value="AAA"/>
    <property type="match status" value="1"/>
</dbReference>
<evidence type="ECO:0000259" key="5">
    <source>
        <dbReference type="PROSITE" id="PS50893"/>
    </source>
</evidence>
<dbReference type="Pfam" id="PF00005">
    <property type="entry name" value="ABC_tran"/>
    <property type="match status" value="1"/>
</dbReference>
<organism evidence="6 7">
    <name type="scientific">Oxobacter pfennigii</name>
    <dbReference type="NCBI Taxonomy" id="36849"/>
    <lineage>
        <taxon>Bacteria</taxon>
        <taxon>Bacillati</taxon>
        <taxon>Bacillota</taxon>
        <taxon>Clostridia</taxon>
        <taxon>Eubacteriales</taxon>
        <taxon>Clostridiaceae</taxon>
        <taxon>Oxobacter</taxon>
    </lineage>
</organism>
<keyword evidence="2" id="KW-0547">Nucleotide-binding</keyword>
<dbReference type="SUPFAM" id="SSF52540">
    <property type="entry name" value="P-loop containing nucleoside triphosphate hydrolases"/>
    <property type="match status" value="1"/>
</dbReference>
<comment type="caution">
    <text evidence="6">The sequence shown here is derived from an EMBL/GenBank/DDBJ whole genome shotgun (WGS) entry which is preliminary data.</text>
</comment>
<keyword evidence="6" id="KW-0378">Hydrolase</keyword>
<reference evidence="6 7" key="1">
    <citation type="submission" date="2015-09" db="EMBL/GenBank/DDBJ databases">
        <title>Genome sequence of Oxobacter pfennigii DSM 3222.</title>
        <authorList>
            <person name="Poehlein A."/>
            <person name="Bengelsdorf F.R."/>
            <person name="Schiel-Bengelsdorf B."/>
            <person name="Duerre P."/>
            <person name="Daniel R."/>
        </authorList>
    </citation>
    <scope>NUCLEOTIDE SEQUENCE [LARGE SCALE GENOMIC DNA]</scope>
    <source>
        <strain evidence="6 7">DSM 3222</strain>
    </source>
</reference>
<dbReference type="InterPro" id="IPR003593">
    <property type="entry name" value="AAA+_ATPase"/>
</dbReference>
<dbReference type="PANTHER" id="PTHR42794">
    <property type="entry name" value="HEMIN IMPORT ATP-BINDING PROTEIN HMUV"/>
    <property type="match status" value="1"/>
</dbReference>
<dbReference type="PANTHER" id="PTHR42794:SF1">
    <property type="entry name" value="HEMIN IMPORT ATP-BINDING PROTEIN HMUV"/>
    <property type="match status" value="1"/>
</dbReference>
<dbReference type="Gene3D" id="3.40.50.300">
    <property type="entry name" value="P-loop containing nucleotide triphosphate hydrolases"/>
    <property type="match status" value="1"/>
</dbReference>
<dbReference type="AlphaFoldDB" id="A0A0P8WW14"/>
<dbReference type="FunFam" id="3.40.50.300:FF:000134">
    <property type="entry name" value="Iron-enterobactin ABC transporter ATP-binding protein"/>
    <property type="match status" value="1"/>
</dbReference>
<dbReference type="InterPro" id="IPR003439">
    <property type="entry name" value="ABC_transporter-like_ATP-bd"/>
</dbReference>
<gene>
    <name evidence="6" type="primary">hmuV</name>
    <name evidence="6" type="ORF">OXPF_42210</name>
</gene>
<feature type="domain" description="ABC transporter" evidence="5">
    <location>
        <begin position="2"/>
        <end position="238"/>
    </location>
</feature>
<evidence type="ECO:0000313" key="6">
    <source>
        <dbReference type="EMBL" id="KPU42436.1"/>
    </source>
</evidence>
<evidence type="ECO:0000256" key="3">
    <source>
        <dbReference type="ARBA" id="ARBA00022840"/>
    </source>
</evidence>
<dbReference type="PROSITE" id="PS50893">
    <property type="entry name" value="ABC_TRANSPORTER_2"/>
    <property type="match status" value="1"/>
</dbReference>
<dbReference type="GO" id="GO:0005524">
    <property type="term" value="F:ATP binding"/>
    <property type="evidence" value="ECO:0007669"/>
    <property type="project" value="UniProtKB-KW"/>
</dbReference>
<evidence type="ECO:0000313" key="7">
    <source>
        <dbReference type="Proteomes" id="UP000050326"/>
    </source>
</evidence>